<evidence type="ECO:0000313" key="2">
    <source>
        <dbReference type="Proteomes" id="UP000011885"/>
    </source>
</evidence>
<protein>
    <submittedName>
        <fullName evidence="1">O-acetyltransferase</fullName>
    </submittedName>
</protein>
<keyword evidence="1" id="KW-0808">Transferase</keyword>
<proteinExistence type="predicted"/>
<name>M5U618_9BACT</name>
<dbReference type="InterPro" id="IPR051159">
    <property type="entry name" value="Hexapeptide_acetyltransf"/>
</dbReference>
<sequence length="171" mass="18057">MTPASESIAKIPGKRGVFSRQAFYRFTLSKCGRDVYIGWSSVFSMAEAVVGEKAFIGRFCSIGFADIGEEVMLADGVQILSGGREHDSDDSDRSMHEQGQTYSQVRIGDGAWIGAGAIVMADVGRDAIVGAGAVVTRAVPDGAVAVGSPANVIRYRKGWTLALQDSHVAKG</sequence>
<dbReference type="RefSeq" id="WP_008676123.1">
    <property type="nucleotide sequence ID" value="NZ_ANOH01000117.1"/>
</dbReference>
<dbReference type="GO" id="GO:0016740">
    <property type="term" value="F:transferase activity"/>
    <property type="evidence" value="ECO:0007669"/>
    <property type="project" value="UniProtKB-KW"/>
</dbReference>
<dbReference type="SUPFAM" id="SSF51161">
    <property type="entry name" value="Trimeric LpxA-like enzymes"/>
    <property type="match status" value="1"/>
</dbReference>
<dbReference type="AlphaFoldDB" id="M5U618"/>
<keyword evidence="2" id="KW-1185">Reference proteome</keyword>
<dbReference type="InterPro" id="IPR011004">
    <property type="entry name" value="Trimer_LpxA-like_sf"/>
</dbReference>
<evidence type="ECO:0000313" key="1">
    <source>
        <dbReference type="EMBL" id="EMI56912.1"/>
    </source>
</evidence>
<comment type="caution">
    <text evidence="1">The sequence shown here is derived from an EMBL/GenBank/DDBJ whole genome shotgun (WGS) entry which is preliminary data.</text>
</comment>
<dbReference type="Proteomes" id="UP000011885">
    <property type="component" value="Unassembled WGS sequence"/>
</dbReference>
<dbReference type="Pfam" id="PF00132">
    <property type="entry name" value="Hexapep"/>
    <property type="match status" value="1"/>
</dbReference>
<dbReference type="PANTHER" id="PTHR23416:SF78">
    <property type="entry name" value="LIPOPOLYSACCHARIDE BIOSYNTHESIS O-ACETYL TRANSFERASE WBBJ-RELATED"/>
    <property type="match status" value="1"/>
</dbReference>
<dbReference type="InterPro" id="IPR001451">
    <property type="entry name" value="Hexapep"/>
</dbReference>
<dbReference type="EMBL" id="ANOH01000117">
    <property type="protein sequence ID" value="EMI56912.1"/>
    <property type="molecule type" value="Genomic_DNA"/>
</dbReference>
<gene>
    <name evidence="1" type="ORF">RSSM_01593</name>
</gene>
<reference evidence="1 2" key="1">
    <citation type="journal article" date="2013" name="Mar. Genomics">
        <title>Expression of sulfatases in Rhodopirellula baltica and the diversity of sulfatases in the genus Rhodopirellula.</title>
        <authorList>
            <person name="Wegner C.E."/>
            <person name="Richter-Heitmann T."/>
            <person name="Klindworth A."/>
            <person name="Klockow C."/>
            <person name="Richter M."/>
            <person name="Achstetter T."/>
            <person name="Glockner F.O."/>
            <person name="Harder J."/>
        </authorList>
    </citation>
    <scope>NUCLEOTIDE SEQUENCE [LARGE SCALE GENOMIC DNA]</scope>
    <source>
        <strain evidence="1 2">SM41</strain>
    </source>
</reference>
<organism evidence="1 2">
    <name type="scientific">Rhodopirellula sallentina SM41</name>
    <dbReference type="NCBI Taxonomy" id="1263870"/>
    <lineage>
        <taxon>Bacteria</taxon>
        <taxon>Pseudomonadati</taxon>
        <taxon>Planctomycetota</taxon>
        <taxon>Planctomycetia</taxon>
        <taxon>Pirellulales</taxon>
        <taxon>Pirellulaceae</taxon>
        <taxon>Rhodopirellula</taxon>
    </lineage>
</organism>
<dbReference type="PANTHER" id="PTHR23416">
    <property type="entry name" value="SIALIC ACID SYNTHASE-RELATED"/>
    <property type="match status" value="1"/>
</dbReference>
<accession>M5U618</accession>
<dbReference type="Gene3D" id="2.160.10.10">
    <property type="entry name" value="Hexapeptide repeat proteins"/>
    <property type="match status" value="1"/>
</dbReference>
<dbReference type="CDD" id="cd04647">
    <property type="entry name" value="LbH_MAT_like"/>
    <property type="match status" value="1"/>
</dbReference>
<dbReference type="PATRIC" id="fig|1263870.3.peg.1704"/>